<feature type="signal peptide" evidence="2">
    <location>
        <begin position="1"/>
        <end position="19"/>
    </location>
</feature>
<keyword evidence="4" id="KW-1185">Reference proteome</keyword>
<proteinExistence type="predicted"/>
<dbReference type="EMBL" id="QURN01000009">
    <property type="protein sequence ID" value="RFC67108.1"/>
    <property type="molecule type" value="Genomic_DNA"/>
</dbReference>
<reference evidence="4" key="1">
    <citation type="submission" date="2018-08" db="EMBL/GenBank/DDBJ databases">
        <authorList>
            <person name="Im W.T."/>
        </authorList>
    </citation>
    <scope>NUCLEOTIDE SEQUENCE [LARGE SCALE GENOMIC DNA]</scope>
    <source>
        <strain evidence="4">LA-28</strain>
    </source>
</reference>
<feature type="chain" id="PRO_5016572176" description="DUF2884 family protein" evidence="2">
    <location>
        <begin position="20"/>
        <end position="141"/>
    </location>
</feature>
<evidence type="ECO:0008006" key="5">
    <source>
        <dbReference type="Google" id="ProtNLM"/>
    </source>
</evidence>
<evidence type="ECO:0000256" key="1">
    <source>
        <dbReference type="SAM" id="Coils"/>
    </source>
</evidence>
<dbReference type="RefSeq" id="WP_116624359.1">
    <property type="nucleotide sequence ID" value="NZ_QURN01000009.1"/>
</dbReference>
<comment type="caution">
    <text evidence="3">The sequence shown here is derived from an EMBL/GenBank/DDBJ whole genome shotgun (WGS) entry which is preliminary data.</text>
</comment>
<evidence type="ECO:0000256" key="2">
    <source>
        <dbReference type="SAM" id="SignalP"/>
    </source>
</evidence>
<dbReference type="Proteomes" id="UP000262379">
    <property type="component" value="Unassembled WGS sequence"/>
</dbReference>
<accession>A0A371XD02</accession>
<keyword evidence="2" id="KW-0732">Signal</keyword>
<keyword evidence="1" id="KW-0175">Coiled coil</keyword>
<protein>
    <recommendedName>
        <fullName evidence="5">DUF2884 family protein</fullName>
    </recommendedName>
</protein>
<dbReference type="AlphaFoldDB" id="A0A371XD02"/>
<sequence length="141" mass="15787">MRLVLASLFICGLATAAAAQDADRYQLESRGDTFVRLDKQTGQISTCVDQSGQMVCRMAADDRDAFEDEVDRLREQVDALENRVTALEGGQSSKALPSEEEFDRTMSYMQRFFRGFLDIVKEFDQDLRGNGETGDVSPNKT</sequence>
<feature type="coiled-coil region" evidence="1">
    <location>
        <begin position="56"/>
        <end position="90"/>
    </location>
</feature>
<organism evidence="3 4">
    <name type="scientific">Mesorhizobium denitrificans</name>
    <dbReference type="NCBI Taxonomy" id="2294114"/>
    <lineage>
        <taxon>Bacteria</taxon>
        <taxon>Pseudomonadati</taxon>
        <taxon>Pseudomonadota</taxon>
        <taxon>Alphaproteobacteria</taxon>
        <taxon>Hyphomicrobiales</taxon>
        <taxon>Phyllobacteriaceae</taxon>
        <taxon>Mesorhizobium</taxon>
    </lineage>
</organism>
<evidence type="ECO:0000313" key="4">
    <source>
        <dbReference type="Proteomes" id="UP000262379"/>
    </source>
</evidence>
<gene>
    <name evidence="3" type="ORF">DY251_13145</name>
</gene>
<evidence type="ECO:0000313" key="3">
    <source>
        <dbReference type="EMBL" id="RFC67108.1"/>
    </source>
</evidence>
<name>A0A371XD02_9HYPH</name>